<accession>A0A938B4Z4</accession>
<feature type="non-terminal residue" evidence="1">
    <location>
        <position position="1"/>
    </location>
</feature>
<dbReference type="InterPro" id="IPR043148">
    <property type="entry name" value="TagF_C"/>
</dbReference>
<dbReference type="AlphaFoldDB" id="A0A938B4Z4"/>
<sequence length="317" mass="36529">VRQGVHDNFLVVEARQAAEDASPEYAGYGHLLTTDCDLDAYDLVLTPSFLRAEERSDRTQVVQIFHGMSDKSFTYERDFHDYLLCLCVGHRQVDRLLLYEHNRDMHWAMIGYPKFDHPPTAPALFTNDKPTVIYCPTWRKGGMSSIDMFLRHPEVIAQLAAVYNVIVKPHPNIFSPQRPLYDPEIVEQLEALRDVTLIHSGNVMPWFAQADLCIGDISASGYEWLYFDRPIVFLNPQPGVFAPSPDFTSATYLWQCGDVCQDMRTLPAMVEASLRHDRHHDRRETLLHYSVYNPRDHGATQRGMAQIERVLRTLPRR</sequence>
<evidence type="ECO:0000313" key="1">
    <source>
        <dbReference type="EMBL" id="MBM3226619.1"/>
    </source>
</evidence>
<dbReference type="GO" id="GO:0016020">
    <property type="term" value="C:membrane"/>
    <property type="evidence" value="ECO:0007669"/>
    <property type="project" value="InterPro"/>
</dbReference>
<evidence type="ECO:0008006" key="3">
    <source>
        <dbReference type="Google" id="ProtNLM"/>
    </source>
</evidence>
<evidence type="ECO:0000313" key="2">
    <source>
        <dbReference type="Proteomes" id="UP000712673"/>
    </source>
</evidence>
<name>A0A938B4Z4_UNCTE</name>
<dbReference type="Proteomes" id="UP000712673">
    <property type="component" value="Unassembled WGS sequence"/>
</dbReference>
<dbReference type="InterPro" id="IPR007554">
    <property type="entry name" value="Glycerophosphate_synth"/>
</dbReference>
<comment type="caution">
    <text evidence="1">The sequence shown here is derived from an EMBL/GenBank/DDBJ whole genome shotgun (WGS) entry which is preliminary data.</text>
</comment>
<protein>
    <recommendedName>
        <fullName evidence="3">CDP-glycerol--glycerophosphate glycerophosphotransferase</fullName>
    </recommendedName>
</protein>
<dbReference type="Pfam" id="PF04464">
    <property type="entry name" value="Glyphos_transf"/>
    <property type="match status" value="1"/>
</dbReference>
<dbReference type="EMBL" id="VGLS01000979">
    <property type="protein sequence ID" value="MBM3226619.1"/>
    <property type="molecule type" value="Genomic_DNA"/>
</dbReference>
<proteinExistence type="predicted"/>
<dbReference type="SUPFAM" id="SSF53756">
    <property type="entry name" value="UDP-Glycosyltransferase/glycogen phosphorylase"/>
    <property type="match status" value="1"/>
</dbReference>
<reference evidence="1" key="1">
    <citation type="submission" date="2019-03" db="EMBL/GenBank/DDBJ databases">
        <title>Lake Tanganyika Metagenome-Assembled Genomes (MAGs).</title>
        <authorList>
            <person name="Tran P."/>
        </authorList>
    </citation>
    <scope>NUCLEOTIDE SEQUENCE</scope>
    <source>
        <strain evidence="1">K_DeepCast_65m_m2_066</strain>
    </source>
</reference>
<dbReference type="GO" id="GO:0047355">
    <property type="term" value="F:CDP-glycerol glycerophosphotransferase activity"/>
    <property type="evidence" value="ECO:0007669"/>
    <property type="project" value="InterPro"/>
</dbReference>
<dbReference type="Gene3D" id="3.40.50.12580">
    <property type="match status" value="1"/>
</dbReference>
<organism evidence="1 2">
    <name type="scientific">Tectimicrobiota bacterium</name>
    <dbReference type="NCBI Taxonomy" id="2528274"/>
    <lineage>
        <taxon>Bacteria</taxon>
        <taxon>Pseudomonadati</taxon>
        <taxon>Nitrospinota/Tectimicrobiota group</taxon>
        <taxon>Candidatus Tectimicrobiota</taxon>
    </lineage>
</organism>
<gene>
    <name evidence="1" type="ORF">FJZ47_22880</name>
</gene>